<protein>
    <submittedName>
        <fullName evidence="6">Efflux RND transporter periplasmic adaptor subunit</fullName>
    </submittedName>
</protein>
<dbReference type="PANTHER" id="PTHR30469">
    <property type="entry name" value="MULTIDRUG RESISTANCE PROTEIN MDTA"/>
    <property type="match status" value="1"/>
</dbReference>
<dbReference type="EMBL" id="CP060139">
    <property type="protein sequence ID" value="QNR22576.1"/>
    <property type="molecule type" value="Genomic_DNA"/>
</dbReference>
<feature type="domain" description="CusB-like beta-barrel" evidence="4">
    <location>
        <begin position="203"/>
        <end position="274"/>
    </location>
</feature>
<dbReference type="InterPro" id="IPR006143">
    <property type="entry name" value="RND_pump_MFP"/>
</dbReference>
<keyword evidence="7" id="KW-1185">Reference proteome</keyword>
<dbReference type="GO" id="GO:0015562">
    <property type="term" value="F:efflux transmembrane transporter activity"/>
    <property type="evidence" value="ECO:0007669"/>
    <property type="project" value="TreeGrafter"/>
</dbReference>
<dbReference type="AlphaFoldDB" id="A0A7H0VA28"/>
<feature type="domain" description="Lipoyl-binding" evidence="3">
    <location>
        <begin position="76"/>
        <end position="114"/>
    </location>
</feature>
<evidence type="ECO:0000313" key="7">
    <source>
        <dbReference type="Proteomes" id="UP000516305"/>
    </source>
</evidence>
<dbReference type="Proteomes" id="UP000516305">
    <property type="component" value="Chromosome"/>
</dbReference>
<dbReference type="InterPro" id="IPR058637">
    <property type="entry name" value="YknX-like_C"/>
</dbReference>
<dbReference type="Pfam" id="PF00364">
    <property type="entry name" value="Biotin_lipoyl"/>
    <property type="match status" value="1"/>
</dbReference>
<dbReference type="Gene3D" id="2.40.30.170">
    <property type="match status" value="1"/>
</dbReference>
<dbReference type="PANTHER" id="PTHR30469:SF15">
    <property type="entry name" value="HLYD FAMILY OF SECRETION PROTEINS"/>
    <property type="match status" value="1"/>
</dbReference>
<keyword evidence="2" id="KW-0175">Coiled coil</keyword>
<dbReference type="Gene3D" id="2.40.420.20">
    <property type="match status" value="1"/>
</dbReference>
<dbReference type="NCBIfam" id="TIGR01730">
    <property type="entry name" value="RND_mfp"/>
    <property type="match status" value="1"/>
</dbReference>
<dbReference type="GO" id="GO:1990281">
    <property type="term" value="C:efflux pump complex"/>
    <property type="evidence" value="ECO:0007669"/>
    <property type="project" value="TreeGrafter"/>
</dbReference>
<sequence>MKKALLILSGVAILALMAFQLYNNKVEMAENAKLSEISSDAIPVETTKASRKILEEETTADGQLEPVTDLMVISETQGRVIRVLRKKGSTVSKGDLLAEVENDLLEAEVAATEANYLKLKADQERFSKLAEQNAVTQRQLEDIGIGLKNAEAQYKSAQKRLSNTYIRATASGFINDDFIQEGSYIGGGAKLYEIVDDQQLRLNVKLTARDILRIQKGDTVEISSNLYAGETFKGIVSAIAVKADASLKYNVEIELLNSAAQKLKPGMYTTAHFHFKQKEEALYLDRNALAGSLQNPQVFVVNGETAELKNIEVGASHGPWVEIISGLSSQDQVVSSGQINLTDGTKVKVLH</sequence>
<dbReference type="RefSeq" id="WP_210757142.1">
    <property type="nucleotide sequence ID" value="NZ_CP060139.1"/>
</dbReference>
<feature type="domain" description="YknX-like C-terminal permuted SH3-like" evidence="5">
    <location>
        <begin position="294"/>
        <end position="349"/>
    </location>
</feature>
<accession>A0A7H0VA28</accession>
<dbReference type="Pfam" id="PF25954">
    <property type="entry name" value="Beta-barrel_RND_2"/>
    <property type="match status" value="1"/>
</dbReference>
<evidence type="ECO:0000256" key="1">
    <source>
        <dbReference type="ARBA" id="ARBA00009477"/>
    </source>
</evidence>
<evidence type="ECO:0000256" key="2">
    <source>
        <dbReference type="SAM" id="Coils"/>
    </source>
</evidence>
<organism evidence="6 7">
    <name type="scientific">Croceimicrobium hydrocarbonivorans</name>
    <dbReference type="NCBI Taxonomy" id="2761580"/>
    <lineage>
        <taxon>Bacteria</taxon>
        <taxon>Pseudomonadati</taxon>
        <taxon>Bacteroidota</taxon>
        <taxon>Flavobacteriia</taxon>
        <taxon>Flavobacteriales</taxon>
        <taxon>Owenweeksiaceae</taxon>
        <taxon>Croceimicrobium</taxon>
    </lineage>
</organism>
<evidence type="ECO:0000313" key="6">
    <source>
        <dbReference type="EMBL" id="QNR22576.1"/>
    </source>
</evidence>
<dbReference type="Gene3D" id="2.40.50.100">
    <property type="match status" value="1"/>
</dbReference>
<evidence type="ECO:0000259" key="4">
    <source>
        <dbReference type="Pfam" id="PF25954"/>
    </source>
</evidence>
<evidence type="ECO:0000259" key="5">
    <source>
        <dbReference type="Pfam" id="PF25989"/>
    </source>
</evidence>
<gene>
    <name evidence="6" type="ORF">H4K34_09260</name>
</gene>
<dbReference type="InterPro" id="IPR058792">
    <property type="entry name" value="Beta-barrel_RND_2"/>
</dbReference>
<dbReference type="Pfam" id="PF25989">
    <property type="entry name" value="YknX_C"/>
    <property type="match status" value="1"/>
</dbReference>
<dbReference type="InterPro" id="IPR000089">
    <property type="entry name" value="Biotin_lipoyl"/>
</dbReference>
<dbReference type="SUPFAM" id="SSF111369">
    <property type="entry name" value="HlyD-like secretion proteins"/>
    <property type="match status" value="1"/>
</dbReference>
<evidence type="ECO:0000259" key="3">
    <source>
        <dbReference type="Pfam" id="PF00364"/>
    </source>
</evidence>
<comment type="similarity">
    <text evidence="1">Belongs to the membrane fusion protein (MFP) (TC 8.A.1) family.</text>
</comment>
<reference evidence="6 7" key="1">
    <citation type="submission" date="2020-08" db="EMBL/GenBank/DDBJ databases">
        <title>Croceimicrobium hydrocarbonivorans gen. nov., sp. nov., a novel marine bacterium isolated from a bacterial consortium that degrades polyethylene terephthalate.</title>
        <authorList>
            <person name="Liu R."/>
        </authorList>
    </citation>
    <scope>NUCLEOTIDE SEQUENCE [LARGE SCALE GENOMIC DNA]</scope>
    <source>
        <strain evidence="6 7">A20-9</strain>
    </source>
</reference>
<dbReference type="KEGG" id="chyd:H4K34_09260"/>
<dbReference type="Gene3D" id="1.10.287.470">
    <property type="entry name" value="Helix hairpin bin"/>
    <property type="match status" value="1"/>
</dbReference>
<feature type="coiled-coil region" evidence="2">
    <location>
        <begin position="102"/>
        <end position="167"/>
    </location>
</feature>
<name>A0A7H0VA28_9FLAO</name>
<proteinExistence type="inferred from homology"/>